<dbReference type="EMBL" id="BART01000902">
    <property type="protein sequence ID" value="GAG58493.1"/>
    <property type="molecule type" value="Genomic_DNA"/>
</dbReference>
<feature type="non-terminal residue" evidence="2">
    <location>
        <position position="1"/>
    </location>
</feature>
<evidence type="ECO:0000313" key="2">
    <source>
        <dbReference type="EMBL" id="GAG58493.1"/>
    </source>
</evidence>
<keyword evidence="1" id="KW-0378">Hydrolase</keyword>
<evidence type="ECO:0008006" key="3">
    <source>
        <dbReference type="Google" id="ProtNLM"/>
    </source>
</evidence>
<gene>
    <name evidence="2" type="ORF">S01H4_03614</name>
</gene>
<evidence type="ECO:0000256" key="1">
    <source>
        <dbReference type="ARBA" id="ARBA00022801"/>
    </source>
</evidence>
<reference evidence="2" key="1">
    <citation type="journal article" date="2014" name="Front. Microbiol.">
        <title>High frequency of phylogenetically diverse reductive dehalogenase-homologous genes in deep subseafloor sedimentary metagenomes.</title>
        <authorList>
            <person name="Kawai M."/>
            <person name="Futagami T."/>
            <person name="Toyoda A."/>
            <person name="Takaki Y."/>
            <person name="Nishi S."/>
            <person name="Hori S."/>
            <person name="Arai W."/>
            <person name="Tsubouchi T."/>
            <person name="Morono Y."/>
            <person name="Uchiyama I."/>
            <person name="Ito T."/>
            <person name="Fujiyama A."/>
            <person name="Inagaki F."/>
            <person name="Takami H."/>
        </authorList>
    </citation>
    <scope>NUCLEOTIDE SEQUENCE</scope>
    <source>
        <strain evidence="2">Expedition CK06-06</strain>
    </source>
</reference>
<dbReference type="AlphaFoldDB" id="X0ZDV4"/>
<protein>
    <recommendedName>
        <fullName evidence="3">N-acetylglucosamine-6-phosphate deacetylase</fullName>
    </recommendedName>
</protein>
<comment type="caution">
    <text evidence="2">The sequence shown here is derived from an EMBL/GenBank/DDBJ whole genome shotgun (WGS) entry which is preliminary data.</text>
</comment>
<name>X0ZDV4_9ZZZZ</name>
<proteinExistence type="predicted"/>
<dbReference type="GO" id="GO:0006046">
    <property type="term" value="P:N-acetylglucosamine catabolic process"/>
    <property type="evidence" value="ECO:0007669"/>
    <property type="project" value="TreeGrafter"/>
</dbReference>
<organism evidence="2">
    <name type="scientific">marine sediment metagenome</name>
    <dbReference type="NCBI Taxonomy" id="412755"/>
    <lineage>
        <taxon>unclassified sequences</taxon>
        <taxon>metagenomes</taxon>
        <taxon>ecological metagenomes</taxon>
    </lineage>
</organism>
<dbReference type="SUPFAM" id="SSF51556">
    <property type="entry name" value="Metallo-dependent hydrolases"/>
    <property type="match status" value="1"/>
</dbReference>
<dbReference type="PANTHER" id="PTHR11113">
    <property type="entry name" value="N-ACETYLGLUCOSAMINE-6-PHOSPHATE DEACETYLASE"/>
    <property type="match status" value="1"/>
</dbReference>
<dbReference type="PANTHER" id="PTHR11113:SF14">
    <property type="entry name" value="N-ACETYLGLUCOSAMINE-6-PHOSPHATE DEACETYLASE"/>
    <property type="match status" value="1"/>
</dbReference>
<dbReference type="InterPro" id="IPR032466">
    <property type="entry name" value="Metal_Hydrolase"/>
</dbReference>
<dbReference type="Gene3D" id="3.20.20.140">
    <property type="entry name" value="Metal-dependent hydrolases"/>
    <property type="match status" value="1"/>
</dbReference>
<dbReference type="GO" id="GO:0008448">
    <property type="term" value="F:N-acetylglucosamine-6-phosphate deacetylase activity"/>
    <property type="evidence" value="ECO:0007669"/>
    <property type="project" value="TreeGrafter"/>
</dbReference>
<sequence>LKDIIKIFKFSNYIAEPLGIHLEGPFLNPKEHGAIDSEWIRNPDLNEMSSYISASNNKVKMVTIASELEGSEEVVGTIVIRNDVTPIDDTH</sequence>
<accession>X0ZDV4</accession>